<keyword evidence="1" id="KW-0472">Membrane</keyword>
<accession>A0ABS5PVT9</accession>
<evidence type="ECO:0000313" key="3">
    <source>
        <dbReference type="Proteomes" id="UP000746471"/>
    </source>
</evidence>
<sequence length="198" mass="23274">MNLNNVLQLIAVAPIIVQTVNFLKNRVKNKKKRLSTVYYERNYFSSHVIITLLSTSVCIGILSFEIIQDRINSNWIYIFIVPLVFYNMYFIYFKVNKEKIKEIRDSLKRYQMISSILVSAIYSIFFYTSLIIISNQSNWKSETITTKVIVISILFIITIILGISYYSLIDTVIIQVVREKNLFIVHYDNSNRKIVMIV</sequence>
<organism evidence="2 3">
    <name type="scientific">Fusibacter paucivorans</name>
    <dbReference type="NCBI Taxonomy" id="76009"/>
    <lineage>
        <taxon>Bacteria</taxon>
        <taxon>Bacillati</taxon>
        <taxon>Bacillota</taxon>
        <taxon>Clostridia</taxon>
        <taxon>Eubacteriales</taxon>
        <taxon>Eubacteriales Family XII. Incertae Sedis</taxon>
        <taxon>Fusibacter</taxon>
    </lineage>
</organism>
<feature type="transmembrane region" description="Helical" evidence="1">
    <location>
        <begin position="75"/>
        <end position="92"/>
    </location>
</feature>
<keyword evidence="3" id="KW-1185">Reference proteome</keyword>
<protein>
    <submittedName>
        <fullName evidence="2">Uncharacterized protein</fullName>
    </submittedName>
</protein>
<comment type="caution">
    <text evidence="2">The sequence shown here is derived from an EMBL/GenBank/DDBJ whole genome shotgun (WGS) entry which is preliminary data.</text>
</comment>
<feature type="transmembrane region" description="Helical" evidence="1">
    <location>
        <begin position="6"/>
        <end position="23"/>
    </location>
</feature>
<proteinExistence type="predicted"/>
<feature type="transmembrane region" description="Helical" evidence="1">
    <location>
        <begin position="148"/>
        <end position="168"/>
    </location>
</feature>
<reference evidence="2 3" key="1">
    <citation type="submission" date="2021-05" db="EMBL/GenBank/DDBJ databases">
        <title>Fusibacter ferrireducens sp. nov., an anaerobic, sulfur- and Fe-reducing bacterium isolated from the mangrove sediment.</title>
        <authorList>
            <person name="Qiu D."/>
        </authorList>
    </citation>
    <scope>NUCLEOTIDE SEQUENCE [LARGE SCALE GENOMIC DNA]</scope>
    <source>
        <strain evidence="2 3">DSM 12116</strain>
    </source>
</reference>
<evidence type="ECO:0000313" key="2">
    <source>
        <dbReference type="EMBL" id="MBS7528871.1"/>
    </source>
</evidence>
<dbReference type="Proteomes" id="UP000746471">
    <property type="component" value="Unassembled WGS sequence"/>
</dbReference>
<keyword evidence="1" id="KW-1133">Transmembrane helix</keyword>
<dbReference type="EMBL" id="JAHBCL010000092">
    <property type="protein sequence ID" value="MBS7528871.1"/>
    <property type="molecule type" value="Genomic_DNA"/>
</dbReference>
<dbReference type="RefSeq" id="WP_213238725.1">
    <property type="nucleotide sequence ID" value="NZ_JAHBCL010000092.1"/>
</dbReference>
<feature type="transmembrane region" description="Helical" evidence="1">
    <location>
        <begin position="113"/>
        <end position="133"/>
    </location>
</feature>
<evidence type="ECO:0000256" key="1">
    <source>
        <dbReference type="SAM" id="Phobius"/>
    </source>
</evidence>
<name>A0ABS5PVT9_9FIRM</name>
<gene>
    <name evidence="2" type="ORF">KHM83_19570</name>
</gene>
<keyword evidence="1" id="KW-0812">Transmembrane</keyword>
<feature type="transmembrane region" description="Helical" evidence="1">
    <location>
        <begin position="44"/>
        <end position="63"/>
    </location>
</feature>